<evidence type="ECO:0000313" key="2">
    <source>
        <dbReference type="Proteomes" id="UP000012164"/>
    </source>
</evidence>
<organism evidence="1 2">
    <name type="scientific">Leptospira interrogans str. FPW1039</name>
    <dbReference type="NCBI Taxonomy" id="1193040"/>
    <lineage>
        <taxon>Bacteria</taxon>
        <taxon>Pseudomonadati</taxon>
        <taxon>Spirochaetota</taxon>
        <taxon>Spirochaetia</taxon>
        <taxon>Leptospirales</taxon>
        <taxon>Leptospiraceae</taxon>
        <taxon>Leptospira</taxon>
    </lineage>
</organism>
<comment type="caution">
    <text evidence="1">The sequence shown here is derived from an EMBL/GenBank/DDBJ whole genome shotgun (WGS) entry which is preliminary data.</text>
</comment>
<dbReference type="Proteomes" id="UP000012164">
    <property type="component" value="Unassembled WGS sequence"/>
</dbReference>
<gene>
    <name evidence="1" type="ORF">LEP1GSC079_1456</name>
</gene>
<accession>A0A0F6IJB0</accession>
<name>A0A0F6IJB0_LEPIR</name>
<reference evidence="1 2" key="1">
    <citation type="submission" date="2013-01" db="EMBL/GenBank/DDBJ databases">
        <authorList>
            <person name="Harkins D.M."/>
            <person name="Durkin A.S."/>
            <person name="Brinkac L.M."/>
            <person name="Haft D.H."/>
            <person name="Selengut J.D."/>
            <person name="Sanka R."/>
            <person name="DePew J."/>
            <person name="Purushe J."/>
            <person name="Peacock S.J."/>
            <person name="Thaipadungpanit J."/>
            <person name="Wuthiekanun V.W."/>
            <person name="Day N.P."/>
            <person name="Vinetz J.M."/>
            <person name="Sutton G.G."/>
            <person name="Nierman W.C."/>
            <person name="Fouts D.E."/>
        </authorList>
    </citation>
    <scope>NUCLEOTIDE SEQUENCE [LARGE SCALE GENOMIC DNA]</scope>
    <source>
        <strain evidence="1 2">FPW1039</strain>
    </source>
</reference>
<protein>
    <submittedName>
        <fullName evidence="1">Uncharacterized protein</fullName>
    </submittedName>
</protein>
<dbReference type="AlphaFoldDB" id="A0A0F6IJB0"/>
<proteinExistence type="predicted"/>
<sequence length="99" mass="11476">MSKNIKVTKESNTGLNKEFYDPSRGKSMTRGEFVEEIKNGKYPDYHVLDLEGKKSRDRIRIIVSEITLDKMKPYHSILGNRAFISFYERSSRSIAANDK</sequence>
<evidence type="ECO:0000313" key="1">
    <source>
        <dbReference type="EMBL" id="EMJ38135.1"/>
    </source>
</evidence>
<dbReference type="EMBL" id="AKWR02000047">
    <property type="protein sequence ID" value="EMJ38135.1"/>
    <property type="molecule type" value="Genomic_DNA"/>
</dbReference>